<dbReference type="Pfam" id="PF00583">
    <property type="entry name" value="Acetyltransf_1"/>
    <property type="match status" value="1"/>
</dbReference>
<name>A0ABN6P8R3_9PROT</name>
<dbReference type="Proteomes" id="UP000831327">
    <property type="component" value="Chromosome"/>
</dbReference>
<dbReference type="PROSITE" id="PS51186">
    <property type="entry name" value="GNAT"/>
    <property type="match status" value="1"/>
</dbReference>
<protein>
    <submittedName>
        <fullName evidence="2">N-acetyltransferase</fullName>
    </submittedName>
</protein>
<sequence>MTAPRIRPARTEDTPAIAALLDSAFEDRAESALVAALRTEGAVAVELVLDADEGLRGHVMFTRAPIGEAAVLALAPLAVAADVRRRGLGAALVHAGLVASRDVGAAAVLVLGDPAYYARFGFAPAQGITGAPWCAHPAFQALSLVPGRAVPHGVVRYACAFGALGEDAREGDPPCP</sequence>
<evidence type="ECO:0000259" key="1">
    <source>
        <dbReference type="PROSITE" id="PS51186"/>
    </source>
</evidence>
<evidence type="ECO:0000313" key="3">
    <source>
        <dbReference type="Proteomes" id="UP000831327"/>
    </source>
</evidence>
<accession>A0ABN6P8R3</accession>
<dbReference type="Gene3D" id="3.40.630.30">
    <property type="match status" value="1"/>
</dbReference>
<proteinExistence type="predicted"/>
<gene>
    <name evidence="2" type="ORF">Rmf_51400</name>
</gene>
<dbReference type="SUPFAM" id="SSF55729">
    <property type="entry name" value="Acyl-CoA N-acyltransferases (Nat)"/>
    <property type="match status" value="1"/>
</dbReference>
<organism evidence="2 3">
    <name type="scientific">Roseomonas fluvialis</name>
    <dbReference type="NCBI Taxonomy" id="1750527"/>
    <lineage>
        <taxon>Bacteria</taxon>
        <taxon>Pseudomonadati</taxon>
        <taxon>Pseudomonadota</taxon>
        <taxon>Alphaproteobacteria</taxon>
        <taxon>Acetobacterales</taxon>
        <taxon>Roseomonadaceae</taxon>
        <taxon>Roseomonas</taxon>
    </lineage>
</organism>
<reference evidence="2 3" key="1">
    <citation type="journal article" date="2016" name="Microbes Environ.">
        <title>Phylogenetically diverse aerobic anoxygenic phototrophic bacteria isolated from epilithic biofilms in Tama river, Japan.</title>
        <authorList>
            <person name="Hirose S."/>
            <person name="Matsuura K."/>
            <person name="Haruta S."/>
        </authorList>
    </citation>
    <scope>NUCLEOTIDE SEQUENCE [LARGE SCALE GENOMIC DNA]</scope>
    <source>
        <strain evidence="2 3">S08</strain>
    </source>
</reference>
<dbReference type="RefSeq" id="WP_244457300.1">
    <property type="nucleotide sequence ID" value="NZ_AP025637.1"/>
</dbReference>
<feature type="domain" description="N-acetyltransferase" evidence="1">
    <location>
        <begin position="4"/>
        <end position="146"/>
    </location>
</feature>
<dbReference type="InterPro" id="IPR000182">
    <property type="entry name" value="GNAT_dom"/>
</dbReference>
<dbReference type="InterPro" id="IPR016181">
    <property type="entry name" value="Acyl_CoA_acyltransferase"/>
</dbReference>
<keyword evidence="3" id="KW-1185">Reference proteome</keyword>
<evidence type="ECO:0000313" key="2">
    <source>
        <dbReference type="EMBL" id="BDG75211.1"/>
    </source>
</evidence>
<dbReference type="EMBL" id="AP025637">
    <property type="protein sequence ID" value="BDG75211.1"/>
    <property type="molecule type" value="Genomic_DNA"/>
</dbReference>